<evidence type="ECO:0000313" key="1">
    <source>
        <dbReference type="EMBL" id="CUH85057.1"/>
    </source>
</evidence>
<dbReference type="STRING" id="340021.TM5383_02283"/>
<dbReference type="EMBL" id="CYSF01000012">
    <property type="protein sequence ID" value="CUH85057.1"/>
    <property type="molecule type" value="Genomic_DNA"/>
</dbReference>
<proteinExistence type="predicted"/>
<sequence length="79" mass="9109">MTFRHRLDKLAAKAPMSASERPTEIFIVGICPETQEAVSAFGMYSRQSFERTSDETEVEFNERINRYGRAKDILPEKSH</sequence>
<protein>
    <submittedName>
        <fullName evidence="1">Uncharacterized protein</fullName>
    </submittedName>
</protein>
<reference evidence="1 2" key="1">
    <citation type="submission" date="2015-09" db="EMBL/GenBank/DDBJ databases">
        <authorList>
            <consortium name="Swine Surveillance"/>
        </authorList>
    </citation>
    <scope>NUCLEOTIDE SEQUENCE [LARGE SCALE GENOMIC DNA]</scope>
    <source>
        <strain evidence="1 2">CECT 8383</strain>
    </source>
</reference>
<accession>A0A0P1H5Y6</accession>
<evidence type="ECO:0000313" key="2">
    <source>
        <dbReference type="Proteomes" id="UP000051681"/>
    </source>
</evidence>
<gene>
    <name evidence="1" type="ORF">TM5383_02283</name>
</gene>
<keyword evidence="2" id="KW-1185">Reference proteome</keyword>
<organism evidence="1 2">
    <name type="scientific">Thalassovita mediterranea</name>
    <dbReference type="NCBI Taxonomy" id="340021"/>
    <lineage>
        <taxon>Bacteria</taxon>
        <taxon>Pseudomonadati</taxon>
        <taxon>Pseudomonadota</taxon>
        <taxon>Alphaproteobacteria</taxon>
        <taxon>Rhodobacterales</taxon>
        <taxon>Roseobacteraceae</taxon>
        <taxon>Thalassovita</taxon>
    </lineage>
</organism>
<name>A0A0P1H5Y6_9RHOB</name>
<dbReference type="AlphaFoldDB" id="A0A0P1H5Y6"/>
<dbReference type="Proteomes" id="UP000051681">
    <property type="component" value="Unassembled WGS sequence"/>
</dbReference>